<dbReference type="PROSITE" id="PS50994">
    <property type="entry name" value="INTEGRASE"/>
    <property type="match status" value="1"/>
</dbReference>
<accession>E8LJC9</accession>
<dbReference type="PANTHER" id="PTHR35004:SF8">
    <property type="entry name" value="TRANSPOSASE RV3428C-RELATED"/>
    <property type="match status" value="1"/>
</dbReference>
<dbReference type="OrthoDB" id="2065409at2"/>
<dbReference type="PANTHER" id="PTHR35004">
    <property type="entry name" value="TRANSPOSASE RV3428C-RELATED"/>
    <property type="match status" value="1"/>
</dbReference>
<evidence type="ECO:0000313" key="3">
    <source>
        <dbReference type="EMBL" id="EFY07374.1"/>
    </source>
</evidence>
<dbReference type="GO" id="GO:0003676">
    <property type="term" value="F:nucleic acid binding"/>
    <property type="evidence" value="ECO:0007669"/>
    <property type="project" value="InterPro"/>
</dbReference>
<organism evidence="3 4">
    <name type="scientific">Succinatimonas hippei (strain DSM 22608 / JCM 16073 / KCTC 15190 / YIT 12066)</name>
    <dbReference type="NCBI Taxonomy" id="762983"/>
    <lineage>
        <taxon>Bacteria</taxon>
        <taxon>Pseudomonadati</taxon>
        <taxon>Pseudomonadota</taxon>
        <taxon>Gammaproteobacteria</taxon>
        <taxon>Aeromonadales</taxon>
        <taxon>Succinivibrionaceae</taxon>
        <taxon>Succinatimonas</taxon>
    </lineage>
</organism>
<dbReference type="InterPro" id="IPR001584">
    <property type="entry name" value="Integrase_cat-core"/>
</dbReference>
<dbReference type="Proteomes" id="UP000018458">
    <property type="component" value="Unassembled WGS sequence"/>
</dbReference>
<dbReference type="STRING" id="762983.HMPREF9444_00806"/>
<comment type="caution">
    <text evidence="3">The sequence shown here is derived from an EMBL/GenBank/DDBJ whole genome shotgun (WGS) entry which is preliminary data.</text>
</comment>
<dbReference type="AlphaFoldDB" id="E8LJC9"/>
<protein>
    <submittedName>
        <fullName evidence="3">Integrase core domain protein</fullName>
    </submittedName>
</protein>
<dbReference type="InterPro" id="IPR054353">
    <property type="entry name" value="IstA-like_C"/>
</dbReference>
<dbReference type="InterPro" id="IPR012337">
    <property type="entry name" value="RNaseH-like_sf"/>
</dbReference>
<dbReference type="SUPFAM" id="SSF53098">
    <property type="entry name" value="Ribonuclease H-like"/>
    <property type="match status" value="1"/>
</dbReference>
<dbReference type="eggNOG" id="COG4584">
    <property type="taxonomic scope" value="Bacteria"/>
</dbReference>
<evidence type="ECO:0000313" key="4">
    <source>
        <dbReference type="Proteomes" id="UP000018458"/>
    </source>
</evidence>
<dbReference type="EMBL" id="AEVO01000038">
    <property type="protein sequence ID" value="EFY07374.1"/>
    <property type="molecule type" value="Genomic_DNA"/>
</dbReference>
<dbReference type="GO" id="GO:0015074">
    <property type="term" value="P:DNA integration"/>
    <property type="evidence" value="ECO:0007669"/>
    <property type="project" value="InterPro"/>
</dbReference>
<gene>
    <name evidence="3" type="ORF">HMPREF9444_00806</name>
</gene>
<sequence>MTLDVERLRKVAQMCLLNKSVRNIAALNGCSPSTAVRIRARLKQAGFSLLEDLNKVSDAELSQKIYARNNIAVDSSKEIEILDKHVLIRRTVNKERNVLVPDFDRIIDECVRSKASIQTAYIDYLEQCKVQNKRPYSRSYFFKLFKAKLKATQDPVVTMYQMHPYGEAVQLDLAGDTLKFIKPDGSVAKLYILVMTWPASYYTYAALIPDMTTASFCEGIVKGLQFFGCKPDYLIIDNAKALVTKHHVGADEIFNEQFSFFMRKLGILIDANNPRSPTSKSAVERTVGIVCDRCLSRLKKEKYQNIAEYSLRLLSLVDQYINKAPFRQRGSDTQRETLFNQYEKLKAHPLPDILPGFTKYYPGIKVPSNYLVNVEGHLYSVPYRFVGKQIDAEVCGSSIVFFHDTKVIAGHLKSISDVPQILPEHMPKGHAALAKKRSMYNTEESILAEAKLQSLELFRLCEIWLNRDGMQKKKACIYSINLYKRNYFNVSLLDEAVRRMRSSTDYRLWNTYTLRKILSEIKDEVMSSDTGRFMTQEDIIEDVLSNPDYTYLRTVKPVKGE</sequence>
<dbReference type="HOGENOM" id="CLU_485637_0_0_6"/>
<dbReference type="Gene3D" id="3.30.420.10">
    <property type="entry name" value="Ribonuclease H-like superfamily/Ribonuclease H"/>
    <property type="match status" value="1"/>
</dbReference>
<proteinExistence type="inferred from homology"/>
<keyword evidence="4" id="KW-1185">Reference proteome</keyword>
<reference evidence="3 4" key="1">
    <citation type="submission" date="2011-01" db="EMBL/GenBank/DDBJ databases">
        <authorList>
            <person name="Weinstock G."/>
            <person name="Sodergren E."/>
            <person name="Clifton S."/>
            <person name="Fulton L."/>
            <person name="Fulton B."/>
            <person name="Courtney L."/>
            <person name="Fronick C."/>
            <person name="Harrison M."/>
            <person name="Strong C."/>
            <person name="Farmer C."/>
            <person name="Delahaunty K."/>
            <person name="Markovic C."/>
            <person name="Hall O."/>
            <person name="Minx P."/>
            <person name="Tomlinson C."/>
            <person name="Mitreva M."/>
            <person name="Hou S."/>
            <person name="Chen J."/>
            <person name="Wollam A."/>
            <person name="Pepin K.H."/>
            <person name="Johnson M."/>
            <person name="Bhonagiri V."/>
            <person name="Zhang X."/>
            <person name="Suruliraj S."/>
            <person name="Warren W."/>
            <person name="Chinwalla A."/>
            <person name="Mardis E.R."/>
            <person name="Wilson R.K."/>
        </authorList>
    </citation>
    <scope>NUCLEOTIDE SEQUENCE [LARGE SCALE GENOMIC DNA]</scope>
    <source>
        <strain evidence="4">DSM 22608 / JCM 16073 / KCTC 15190 / YIT 12066</strain>
    </source>
</reference>
<name>E8LJC9_SUCHY</name>
<evidence type="ECO:0000259" key="2">
    <source>
        <dbReference type="PROSITE" id="PS50994"/>
    </source>
</evidence>
<evidence type="ECO:0000256" key="1">
    <source>
        <dbReference type="ARBA" id="ARBA00009277"/>
    </source>
</evidence>
<dbReference type="Pfam" id="PF22483">
    <property type="entry name" value="Mu-transpos_C_2"/>
    <property type="match status" value="1"/>
</dbReference>
<comment type="similarity">
    <text evidence="1">Belongs to the transposase IS21/IS408/IS1162 family.</text>
</comment>
<dbReference type="InterPro" id="IPR036397">
    <property type="entry name" value="RNaseH_sf"/>
</dbReference>
<feature type="domain" description="Integrase catalytic" evidence="2">
    <location>
        <begin position="160"/>
        <end position="342"/>
    </location>
</feature>
<dbReference type="RefSeq" id="WP_009143017.1">
    <property type="nucleotide sequence ID" value="NZ_GL830975.1"/>
</dbReference>